<evidence type="ECO:0000313" key="2">
    <source>
        <dbReference type="EMBL" id="KAG8468327.1"/>
    </source>
</evidence>
<feature type="region of interest" description="Disordered" evidence="1">
    <location>
        <begin position="255"/>
        <end position="276"/>
    </location>
</feature>
<protein>
    <submittedName>
        <fullName evidence="2">Uncharacterized protein</fullName>
    </submittedName>
</protein>
<dbReference type="AlphaFoldDB" id="A0A8J5XTQ7"/>
<feature type="compositionally biased region" description="Low complexity" evidence="1">
    <location>
        <begin position="60"/>
        <end position="71"/>
    </location>
</feature>
<comment type="caution">
    <text evidence="2">The sequence shown here is derived from an EMBL/GenBank/DDBJ whole genome shotgun (WGS) entry which is preliminary data.</text>
</comment>
<reference evidence="2" key="1">
    <citation type="submission" date="2021-05" db="EMBL/GenBank/DDBJ databases">
        <title>The genome of the haptophyte Pavlova lutheri (Diacronema luteri, Pavlovales) - a model for lipid biosynthesis in eukaryotic algae.</title>
        <authorList>
            <person name="Hulatt C.J."/>
            <person name="Posewitz M.C."/>
        </authorList>
    </citation>
    <scope>NUCLEOTIDE SEQUENCE</scope>
    <source>
        <strain evidence="2">NIVA-4/92</strain>
    </source>
</reference>
<organism evidence="2 3">
    <name type="scientific">Diacronema lutheri</name>
    <name type="common">Unicellular marine alga</name>
    <name type="synonym">Monochrysis lutheri</name>
    <dbReference type="NCBI Taxonomy" id="2081491"/>
    <lineage>
        <taxon>Eukaryota</taxon>
        <taxon>Haptista</taxon>
        <taxon>Haptophyta</taxon>
        <taxon>Pavlovophyceae</taxon>
        <taxon>Pavlovales</taxon>
        <taxon>Pavlovaceae</taxon>
        <taxon>Diacronema</taxon>
    </lineage>
</organism>
<feature type="compositionally biased region" description="Low complexity" evidence="1">
    <location>
        <begin position="153"/>
        <end position="163"/>
    </location>
</feature>
<evidence type="ECO:0000313" key="3">
    <source>
        <dbReference type="Proteomes" id="UP000751190"/>
    </source>
</evidence>
<dbReference type="Proteomes" id="UP000751190">
    <property type="component" value="Unassembled WGS sequence"/>
</dbReference>
<accession>A0A8J5XTQ7</accession>
<sequence>MPPPSTPSAHSAADAVRHLALGALLDSARAAAPPFSSAACADPRACRPTPGWASVSADTGRASRCSSAAGSNQSGSPTIRPSILLRTPELGGAPAGADGRAARRAALVRALQNRPRVAELPMIERYPLVVFKRLLPPDEHASVQRHTGAPRGASSPAACAYPPADDRGAAHGATEAEQRGEGGLRRGGAPGTPYNRSRLQPAAGGSGFTLLATPRSRMRKSEVEELDQPERALLFGEATLSLAVRANSCTHGQRRAKRYTVPRARTERSDADGEMRCAEAHASRSAGLRSDGYALHNRSVSQHAYGAGEWTPGPARSADDCAAASALAMLFECASRVDGQGA</sequence>
<gene>
    <name evidence="2" type="ORF">KFE25_013410</name>
</gene>
<feature type="region of interest" description="Disordered" evidence="1">
    <location>
        <begin position="50"/>
        <end position="81"/>
    </location>
</feature>
<name>A0A8J5XTQ7_DIALT</name>
<feature type="compositionally biased region" description="Basic and acidic residues" evidence="1">
    <location>
        <begin position="264"/>
        <end position="276"/>
    </location>
</feature>
<feature type="region of interest" description="Disordered" evidence="1">
    <location>
        <begin position="141"/>
        <end position="213"/>
    </location>
</feature>
<evidence type="ECO:0000256" key="1">
    <source>
        <dbReference type="SAM" id="MobiDB-lite"/>
    </source>
</evidence>
<keyword evidence="3" id="KW-1185">Reference proteome</keyword>
<proteinExistence type="predicted"/>
<dbReference type="EMBL" id="JAGTXO010000004">
    <property type="protein sequence ID" value="KAG8468327.1"/>
    <property type="molecule type" value="Genomic_DNA"/>
</dbReference>
<feature type="compositionally biased region" description="Basic and acidic residues" evidence="1">
    <location>
        <begin position="164"/>
        <end position="184"/>
    </location>
</feature>